<dbReference type="SUPFAM" id="SSF55331">
    <property type="entry name" value="Tautomerase/MIF"/>
    <property type="match status" value="1"/>
</dbReference>
<sequence length="142" mass="16663">MPLHRFYIPVGFYSKEDKAAVVKAVQQCYPHLPKFYVVVIFIEVDKENFYVGAEATDNFVRVVVHHMAAHYRPLARSDEYKKVFMDKYDKALEPFIKARGADWEIQIAEMDRRLWGINGINPPPRNSEAEALWVKENRPSEY</sequence>
<dbReference type="InterPro" id="IPR028116">
    <property type="entry name" value="Cis-CaaD-like"/>
</dbReference>
<dbReference type="EMBL" id="JAUEPT010000011">
    <property type="protein sequence ID" value="KAK0447767.1"/>
    <property type="molecule type" value="Genomic_DNA"/>
</dbReference>
<evidence type="ECO:0000313" key="2">
    <source>
        <dbReference type="EMBL" id="KAK0447767.1"/>
    </source>
</evidence>
<proteinExistence type="predicted"/>
<dbReference type="Proteomes" id="UP001175226">
    <property type="component" value="Unassembled WGS sequence"/>
</dbReference>
<name>A0AA39MV46_9AGAR</name>
<gene>
    <name evidence="2" type="ORF">EV421DRAFT_1733601</name>
</gene>
<reference evidence="2" key="1">
    <citation type="submission" date="2023-06" db="EMBL/GenBank/DDBJ databases">
        <authorList>
            <consortium name="Lawrence Berkeley National Laboratory"/>
            <person name="Ahrendt S."/>
            <person name="Sahu N."/>
            <person name="Indic B."/>
            <person name="Wong-Bajracharya J."/>
            <person name="Merenyi Z."/>
            <person name="Ke H.-M."/>
            <person name="Monk M."/>
            <person name="Kocsube S."/>
            <person name="Drula E."/>
            <person name="Lipzen A."/>
            <person name="Balint B."/>
            <person name="Henrissat B."/>
            <person name="Andreopoulos B."/>
            <person name="Martin F.M."/>
            <person name="Harder C.B."/>
            <person name="Rigling D."/>
            <person name="Ford K.L."/>
            <person name="Foster G.D."/>
            <person name="Pangilinan J."/>
            <person name="Papanicolaou A."/>
            <person name="Barry K."/>
            <person name="LaButti K."/>
            <person name="Viragh M."/>
            <person name="Koriabine M."/>
            <person name="Yan M."/>
            <person name="Riley R."/>
            <person name="Champramary S."/>
            <person name="Plett K.L."/>
            <person name="Tsai I.J."/>
            <person name="Slot J."/>
            <person name="Sipos G."/>
            <person name="Plett J."/>
            <person name="Nagy L.G."/>
            <person name="Grigoriev I.V."/>
        </authorList>
    </citation>
    <scope>NUCLEOTIDE SEQUENCE</scope>
    <source>
        <strain evidence="2">FPL87.14</strain>
    </source>
</reference>
<keyword evidence="3" id="KW-1185">Reference proteome</keyword>
<evidence type="ECO:0000313" key="3">
    <source>
        <dbReference type="Proteomes" id="UP001175226"/>
    </source>
</evidence>
<evidence type="ECO:0000259" key="1">
    <source>
        <dbReference type="Pfam" id="PF14832"/>
    </source>
</evidence>
<dbReference type="InterPro" id="IPR014347">
    <property type="entry name" value="Tautomerase/MIF_sf"/>
</dbReference>
<dbReference type="Gene3D" id="3.30.429.10">
    <property type="entry name" value="Macrophage Migration Inhibitory Factor"/>
    <property type="match status" value="1"/>
</dbReference>
<accession>A0AA39MV46</accession>
<protein>
    <submittedName>
        <fullName evidence="2">Oxalocrotonate tautomerase</fullName>
    </submittedName>
</protein>
<dbReference type="AlphaFoldDB" id="A0AA39MV46"/>
<dbReference type="Pfam" id="PF14832">
    <property type="entry name" value="Tautomerase_3"/>
    <property type="match status" value="1"/>
</dbReference>
<feature type="domain" description="Tautomerase cis-CaaD-like" evidence="1">
    <location>
        <begin position="1"/>
        <end position="138"/>
    </location>
</feature>
<organism evidence="2 3">
    <name type="scientific">Armillaria borealis</name>
    <dbReference type="NCBI Taxonomy" id="47425"/>
    <lineage>
        <taxon>Eukaryota</taxon>
        <taxon>Fungi</taxon>
        <taxon>Dikarya</taxon>
        <taxon>Basidiomycota</taxon>
        <taxon>Agaricomycotina</taxon>
        <taxon>Agaricomycetes</taxon>
        <taxon>Agaricomycetidae</taxon>
        <taxon>Agaricales</taxon>
        <taxon>Marasmiineae</taxon>
        <taxon>Physalacriaceae</taxon>
        <taxon>Armillaria</taxon>
    </lineage>
</organism>
<comment type="caution">
    <text evidence="2">The sequence shown here is derived from an EMBL/GenBank/DDBJ whole genome shotgun (WGS) entry which is preliminary data.</text>
</comment>